<protein>
    <recommendedName>
        <fullName evidence="4">Secreted protein</fullName>
    </recommendedName>
</protein>
<evidence type="ECO:0000313" key="3">
    <source>
        <dbReference type="Proteomes" id="UP000243799"/>
    </source>
</evidence>
<accession>A0A1I0WXM1</accession>
<keyword evidence="3" id="KW-1185">Reference proteome</keyword>
<dbReference type="EMBL" id="FOKG01000002">
    <property type="protein sequence ID" value="SFA93391.1"/>
    <property type="molecule type" value="Genomic_DNA"/>
</dbReference>
<evidence type="ECO:0000256" key="1">
    <source>
        <dbReference type="SAM" id="SignalP"/>
    </source>
</evidence>
<dbReference type="AlphaFoldDB" id="A0A1I0WXM1"/>
<dbReference type="STRING" id="490629.SAMN05216266_102296"/>
<reference evidence="3" key="1">
    <citation type="submission" date="2016-10" db="EMBL/GenBank/DDBJ databases">
        <authorList>
            <person name="Varghese N."/>
            <person name="Submissions S."/>
        </authorList>
    </citation>
    <scope>NUCLEOTIDE SEQUENCE [LARGE SCALE GENOMIC DNA]</scope>
    <source>
        <strain evidence="3">CGMCC 4.3568</strain>
    </source>
</reference>
<dbReference type="Proteomes" id="UP000243799">
    <property type="component" value="Unassembled WGS sequence"/>
</dbReference>
<organism evidence="2 3">
    <name type="scientific">Amycolatopsis marina</name>
    <dbReference type="NCBI Taxonomy" id="490629"/>
    <lineage>
        <taxon>Bacteria</taxon>
        <taxon>Bacillati</taxon>
        <taxon>Actinomycetota</taxon>
        <taxon>Actinomycetes</taxon>
        <taxon>Pseudonocardiales</taxon>
        <taxon>Pseudonocardiaceae</taxon>
        <taxon>Amycolatopsis</taxon>
    </lineage>
</organism>
<gene>
    <name evidence="2" type="ORF">SAMN05216266_102296</name>
</gene>
<feature type="signal peptide" evidence="1">
    <location>
        <begin position="1"/>
        <end position="27"/>
    </location>
</feature>
<evidence type="ECO:0008006" key="4">
    <source>
        <dbReference type="Google" id="ProtNLM"/>
    </source>
</evidence>
<proteinExistence type="predicted"/>
<feature type="chain" id="PRO_5017177268" description="Secreted protein" evidence="1">
    <location>
        <begin position="28"/>
        <end position="127"/>
    </location>
</feature>
<keyword evidence="1" id="KW-0732">Signal</keyword>
<name>A0A1I0WXM1_9PSEU</name>
<evidence type="ECO:0000313" key="2">
    <source>
        <dbReference type="EMBL" id="SFA93391.1"/>
    </source>
</evidence>
<sequence>MFTLRRLSFIALAATTLTVAAATPALADSSRCTSGSGCAGRVTFQSYGEVFKVYDQKADGHSAVLLYWLPDGSGPHRVWNPNGNGSSVTANLEFPEGDWVTYRACLGEHGPKEILESTCGAWITDYA</sequence>